<evidence type="ECO:0000256" key="1">
    <source>
        <dbReference type="SAM" id="MobiDB-lite"/>
    </source>
</evidence>
<gene>
    <name evidence="2" type="ORF">AQI94_42260</name>
</gene>
<proteinExistence type="predicted"/>
<dbReference type="OrthoDB" id="9870571at2"/>
<sequence length="155" mass="16533">MDPKELEGVFPPGELCLIEITGDTEIEARSEALTFTGGGVIVSGTWEVHVVENGVVDPSPVVGVRFIPWRRVAGISAQCEVGGYASRQDLEAELEIYEVPKDQRGEVLARYDVDTAAARSKASKSAKNWRSAGRVPPAPTGSVDWPTSPRSAPGA</sequence>
<dbReference type="EMBL" id="LMWM01000079">
    <property type="protein sequence ID" value="KUM82314.1"/>
    <property type="molecule type" value="Genomic_DNA"/>
</dbReference>
<dbReference type="Proteomes" id="UP000053039">
    <property type="component" value="Unassembled WGS sequence"/>
</dbReference>
<reference evidence="2 3" key="1">
    <citation type="submission" date="2015-10" db="EMBL/GenBank/DDBJ databases">
        <title>Draft genome sequence of Streptomyces pseudovenezuelae DSM 40212, type strain for the species Streptomyces pseudovenezuelae.</title>
        <authorList>
            <person name="Ruckert C."/>
            <person name="Winkler A."/>
            <person name="Kalinowski J."/>
            <person name="Kampfer P."/>
            <person name="Glaeser S."/>
        </authorList>
    </citation>
    <scope>NUCLEOTIDE SEQUENCE [LARGE SCALE GENOMIC DNA]</scope>
    <source>
        <strain evidence="2 3">DSM 40212</strain>
    </source>
</reference>
<comment type="caution">
    <text evidence="2">The sequence shown here is derived from an EMBL/GenBank/DDBJ whole genome shotgun (WGS) entry which is preliminary data.</text>
</comment>
<protein>
    <submittedName>
        <fullName evidence="2">Uncharacterized protein</fullName>
    </submittedName>
</protein>
<dbReference type="AlphaFoldDB" id="A0A117PMG0"/>
<name>A0A117PMG0_9ACTN</name>
<feature type="region of interest" description="Disordered" evidence="1">
    <location>
        <begin position="118"/>
        <end position="155"/>
    </location>
</feature>
<evidence type="ECO:0000313" key="3">
    <source>
        <dbReference type="Proteomes" id="UP000053039"/>
    </source>
</evidence>
<organism evidence="2 3">
    <name type="scientific">Streptomyces pseudovenezuelae</name>
    <dbReference type="NCBI Taxonomy" id="67350"/>
    <lineage>
        <taxon>Bacteria</taxon>
        <taxon>Bacillati</taxon>
        <taxon>Actinomycetota</taxon>
        <taxon>Actinomycetes</taxon>
        <taxon>Kitasatosporales</taxon>
        <taxon>Streptomycetaceae</taxon>
        <taxon>Streptomyces</taxon>
        <taxon>Streptomyces aurantiacus group</taxon>
    </lineage>
</organism>
<accession>A0A117PMG0</accession>
<evidence type="ECO:0000313" key="2">
    <source>
        <dbReference type="EMBL" id="KUM82314.1"/>
    </source>
</evidence>